<comment type="caution">
    <text evidence="5">The sequence shown here is derived from an EMBL/GenBank/DDBJ whole genome shotgun (WGS) entry which is preliminary data.</text>
</comment>
<keyword evidence="4" id="KW-0812">Transmembrane</keyword>
<dbReference type="GO" id="GO:0003700">
    <property type="term" value="F:DNA-binding transcription factor activity"/>
    <property type="evidence" value="ECO:0007669"/>
    <property type="project" value="TreeGrafter"/>
</dbReference>
<organism evidence="5 6">
    <name type="scientific">Fusarium ambrosium</name>
    <dbReference type="NCBI Taxonomy" id="131363"/>
    <lineage>
        <taxon>Eukaryota</taxon>
        <taxon>Fungi</taxon>
        <taxon>Dikarya</taxon>
        <taxon>Ascomycota</taxon>
        <taxon>Pezizomycotina</taxon>
        <taxon>Sordariomycetes</taxon>
        <taxon>Hypocreomycetidae</taxon>
        <taxon>Hypocreales</taxon>
        <taxon>Nectriaceae</taxon>
        <taxon>Fusarium</taxon>
        <taxon>Fusarium solani species complex</taxon>
    </lineage>
</organism>
<dbReference type="Proteomes" id="UP000288429">
    <property type="component" value="Unassembled WGS sequence"/>
</dbReference>
<evidence type="ECO:0000256" key="4">
    <source>
        <dbReference type="SAM" id="Phobius"/>
    </source>
</evidence>
<dbReference type="GO" id="GO:0000976">
    <property type="term" value="F:transcription cis-regulatory region binding"/>
    <property type="evidence" value="ECO:0007669"/>
    <property type="project" value="TreeGrafter"/>
</dbReference>
<keyword evidence="6" id="KW-1185">Reference proteome</keyword>
<feature type="transmembrane region" description="Helical" evidence="4">
    <location>
        <begin position="951"/>
        <end position="971"/>
    </location>
</feature>
<sequence>MRKASTPPSEADKQSWVHIPPKLTFVVDSVIDDADTQPPSEPQLQSQSQSVPRELPDLSILGHGEPSPPSSAEDDSSLSQFGASVAFSVEAIDWSTITTSFLDLQSLDCLASFDNSSYLPSATSDDHVRKLRQIADSNVHEPTRATVHHAPSDTSNIGNDKGSGGSSYDGLSLVRDRTEAHLLRHYRQTLAPLFDVTDANRHFQLEVTKRASTCEVLLNAIFALAALHLSRTCSFDASMADKYHSRCDSMLDALLSSDQPVVDENLLVTVVVLRKYEEMNLTTTGKDLERHLAKSAALFNSPTRELGGGLGQTAFWQFVRQDVYLSLLKRALPRTDISNQPPLTIEAGAPDCVWANRIVWITVCILAYCFAEQPQDAVVWHDLDEKITQWGREKPSTFDPIYFREPSPEGGCFFPEIWLSDPWHGEWQILAAIPLWTSPSDSTEDLATGMQYYHISRLLLALYNPNVARASAGLDYPRAHWQMQATRINSSSASTNELITLTTRKATASMEPKPSSPSHSASAVARARAAFTTNTPISGYKWKQRQLYGLCELLTQNRKELIQALCEGQDPSLQANYEQELALVLQDIARHYDGITRTAIQVVPPATHQILPVGVSVLLIDNANPIRFLFSSLGANIALGNTVILAYVPQRLHAFWTVVQRELPKYLDQEAFHALGVSGLELELVEKVDLVSVFAPDLEPYADMLQLPKVQFFCTRGGSSLVVVDEGPKSYDRITRDIINSHSFMNMRPEAVNTVFIPQSEMEGFQKSFNAIPDPATRKVPTPHLGQTTALARFSPFSYSVELARLVGPREKELSLGEAIKICAEAEVLLFVAYRSIDQVIDALRRLKLGPTYLTLLAPNGKANSEYFEKWTTSQFYSLGYIRPCFPTAVSECDGLVPQSLFGKLRASFAGRQSELDQPLDKVLEKVRRVVVLPAPAPNQTIDFFMYVERIAISAGVILGSLGLTGVYLWYTRTSH</sequence>
<evidence type="ECO:0000256" key="2">
    <source>
        <dbReference type="ARBA" id="ARBA00023242"/>
    </source>
</evidence>
<protein>
    <recommendedName>
        <fullName evidence="7">Aldehyde dehydrogenase domain-containing protein</fullName>
    </recommendedName>
</protein>
<keyword evidence="2" id="KW-0539">Nucleus</keyword>
<dbReference type="Pfam" id="PF11951">
    <property type="entry name" value="Fungal_trans_2"/>
    <property type="match status" value="1"/>
</dbReference>
<dbReference type="GO" id="GO:0045944">
    <property type="term" value="P:positive regulation of transcription by RNA polymerase II"/>
    <property type="evidence" value="ECO:0007669"/>
    <property type="project" value="TreeGrafter"/>
</dbReference>
<dbReference type="EMBL" id="NIZV01000279">
    <property type="protein sequence ID" value="RSL96345.1"/>
    <property type="molecule type" value="Genomic_DNA"/>
</dbReference>
<gene>
    <name evidence="5" type="ORF">CDV31_013523</name>
</gene>
<evidence type="ECO:0000313" key="6">
    <source>
        <dbReference type="Proteomes" id="UP000288429"/>
    </source>
</evidence>
<dbReference type="GO" id="GO:0016491">
    <property type="term" value="F:oxidoreductase activity"/>
    <property type="evidence" value="ECO:0007669"/>
    <property type="project" value="InterPro"/>
</dbReference>
<dbReference type="Gene3D" id="3.40.605.10">
    <property type="entry name" value="Aldehyde Dehydrogenase, Chain A, domain 1"/>
    <property type="match status" value="1"/>
</dbReference>
<feature type="region of interest" description="Disordered" evidence="3">
    <location>
        <begin position="30"/>
        <end position="77"/>
    </location>
</feature>
<reference evidence="5 6" key="1">
    <citation type="submission" date="2017-06" db="EMBL/GenBank/DDBJ databases">
        <title>Cmopartive genomic analysis of Ambrosia Fusariam Clade fungi.</title>
        <authorList>
            <person name="Stajich J.E."/>
            <person name="Carrillo J."/>
            <person name="Kijimoto T."/>
            <person name="Eskalen A."/>
            <person name="O'Donnell K."/>
            <person name="Kasson M."/>
        </authorList>
    </citation>
    <scope>NUCLEOTIDE SEQUENCE [LARGE SCALE GENOMIC DNA]</scope>
    <source>
        <strain evidence="5 6">NRRL 20438</strain>
    </source>
</reference>
<dbReference type="InterPro" id="IPR016162">
    <property type="entry name" value="Ald_DH_N"/>
</dbReference>
<comment type="subcellular location">
    <subcellularLocation>
        <location evidence="1">Nucleus</location>
    </subcellularLocation>
</comment>
<keyword evidence="4" id="KW-1133">Transmembrane helix</keyword>
<evidence type="ECO:0000256" key="1">
    <source>
        <dbReference type="ARBA" id="ARBA00004123"/>
    </source>
</evidence>
<feature type="region of interest" description="Disordered" evidence="3">
    <location>
        <begin position="141"/>
        <end position="168"/>
    </location>
</feature>
<name>A0A428T2Q9_9HYPO</name>
<accession>A0A428T2Q9</accession>
<dbReference type="PANTHER" id="PTHR37534">
    <property type="entry name" value="TRANSCRIPTIONAL ACTIVATOR PROTEIN UGA3"/>
    <property type="match status" value="1"/>
</dbReference>
<dbReference type="InterPro" id="IPR016161">
    <property type="entry name" value="Ald_DH/histidinol_DH"/>
</dbReference>
<dbReference type="GO" id="GO:0005634">
    <property type="term" value="C:nucleus"/>
    <property type="evidence" value="ECO:0007669"/>
    <property type="project" value="UniProtKB-SubCell"/>
</dbReference>
<proteinExistence type="predicted"/>
<keyword evidence="4" id="KW-0472">Membrane</keyword>
<dbReference type="InterPro" id="IPR021858">
    <property type="entry name" value="Fun_TF"/>
</dbReference>
<evidence type="ECO:0008006" key="7">
    <source>
        <dbReference type="Google" id="ProtNLM"/>
    </source>
</evidence>
<evidence type="ECO:0000313" key="5">
    <source>
        <dbReference type="EMBL" id="RSL96345.1"/>
    </source>
</evidence>
<evidence type="ECO:0000256" key="3">
    <source>
        <dbReference type="SAM" id="MobiDB-lite"/>
    </source>
</evidence>
<dbReference type="SUPFAM" id="SSF53720">
    <property type="entry name" value="ALDH-like"/>
    <property type="match status" value="1"/>
</dbReference>
<dbReference type="AlphaFoldDB" id="A0A428T2Q9"/>
<dbReference type="PANTHER" id="PTHR37534:SF2">
    <property type="entry name" value="N-ACETYLTRANSFERASE DOMAIN-CONTAINING PROTEIN"/>
    <property type="match status" value="1"/>
</dbReference>
<feature type="compositionally biased region" description="Low complexity" evidence="3">
    <location>
        <begin position="42"/>
        <end position="52"/>
    </location>
</feature>